<comment type="caution">
    <text evidence="1">The sequence shown here is derived from an EMBL/GenBank/DDBJ whole genome shotgun (WGS) entry which is preliminary data.</text>
</comment>
<sequence length="59" mass="7081">MVNVSLLEISKFPILKKNSLVIAQHYKKEKAIENLNNLRLFNQRRYGECFLSFYEYVNI</sequence>
<gene>
    <name evidence="1" type="ORF">S12H4_22402</name>
</gene>
<dbReference type="AlphaFoldDB" id="X1R3M9"/>
<dbReference type="EMBL" id="BARW01011675">
    <property type="protein sequence ID" value="GAI75347.1"/>
    <property type="molecule type" value="Genomic_DNA"/>
</dbReference>
<accession>X1R3M9</accession>
<reference evidence="1" key="1">
    <citation type="journal article" date="2014" name="Front. Microbiol.">
        <title>High frequency of phylogenetically diverse reductive dehalogenase-homologous genes in deep subseafloor sedimentary metagenomes.</title>
        <authorList>
            <person name="Kawai M."/>
            <person name="Futagami T."/>
            <person name="Toyoda A."/>
            <person name="Takaki Y."/>
            <person name="Nishi S."/>
            <person name="Hori S."/>
            <person name="Arai W."/>
            <person name="Tsubouchi T."/>
            <person name="Morono Y."/>
            <person name="Uchiyama I."/>
            <person name="Ito T."/>
            <person name="Fujiyama A."/>
            <person name="Inagaki F."/>
            <person name="Takami H."/>
        </authorList>
    </citation>
    <scope>NUCLEOTIDE SEQUENCE</scope>
    <source>
        <strain evidence="1">Expedition CK06-06</strain>
    </source>
</reference>
<dbReference type="Gene3D" id="3.40.50.150">
    <property type="entry name" value="Vaccinia Virus protein VP39"/>
    <property type="match status" value="1"/>
</dbReference>
<name>X1R3M9_9ZZZZ</name>
<proteinExistence type="predicted"/>
<dbReference type="InterPro" id="IPR029063">
    <property type="entry name" value="SAM-dependent_MTases_sf"/>
</dbReference>
<evidence type="ECO:0000313" key="1">
    <source>
        <dbReference type="EMBL" id="GAI75347.1"/>
    </source>
</evidence>
<organism evidence="1">
    <name type="scientific">marine sediment metagenome</name>
    <dbReference type="NCBI Taxonomy" id="412755"/>
    <lineage>
        <taxon>unclassified sequences</taxon>
        <taxon>metagenomes</taxon>
        <taxon>ecological metagenomes</taxon>
    </lineage>
</organism>
<protein>
    <submittedName>
        <fullName evidence="1">Uncharacterized protein</fullName>
    </submittedName>
</protein>